<dbReference type="AlphaFoldDB" id="A0A023B0U0"/>
<protein>
    <submittedName>
        <fullName evidence="2">Transmembrane protein</fullName>
    </submittedName>
</protein>
<keyword evidence="1 2" id="KW-0812">Transmembrane</keyword>
<dbReference type="GeneID" id="22914852"/>
<feature type="transmembrane region" description="Helical" evidence="1">
    <location>
        <begin position="141"/>
        <end position="167"/>
    </location>
</feature>
<dbReference type="VEuPathDB" id="CryptoDB:GNI_136420"/>
<keyword evidence="1" id="KW-0472">Membrane</keyword>
<organism evidence="2 3">
    <name type="scientific">Gregarina niphandrodes</name>
    <name type="common">Septate eugregarine</name>
    <dbReference type="NCBI Taxonomy" id="110365"/>
    <lineage>
        <taxon>Eukaryota</taxon>
        <taxon>Sar</taxon>
        <taxon>Alveolata</taxon>
        <taxon>Apicomplexa</taxon>
        <taxon>Conoidasida</taxon>
        <taxon>Gregarinasina</taxon>
        <taxon>Eugregarinorida</taxon>
        <taxon>Gregarinidae</taxon>
        <taxon>Gregarina</taxon>
    </lineage>
</organism>
<dbReference type="Proteomes" id="UP000019763">
    <property type="component" value="Unassembled WGS sequence"/>
</dbReference>
<keyword evidence="3" id="KW-1185">Reference proteome</keyword>
<proteinExistence type="predicted"/>
<sequence length="181" mass="20702">MKYADAVPDMRYDSEAAYAFRLWFTGASHIPCYSTRLYGPVKANQVTPNQWKNTLSKDRQMWAAEASDYVSCYTLVKSFFGHSANNNLPQKREVDEIVDELVKNETSSGHRLFVARMDATLNHSSYSDLLCDHCTVFSFTVFSFTVFSFTVFSFTVFSFTVFSFTVISCSTCSWDFEQTGR</sequence>
<accession>A0A023B0U0</accession>
<keyword evidence="1" id="KW-1133">Transmembrane helix</keyword>
<evidence type="ECO:0000256" key="1">
    <source>
        <dbReference type="SAM" id="Phobius"/>
    </source>
</evidence>
<evidence type="ECO:0000313" key="3">
    <source>
        <dbReference type="Proteomes" id="UP000019763"/>
    </source>
</evidence>
<name>A0A023B0U0_GRENI</name>
<gene>
    <name evidence="2" type="ORF">GNI_136420</name>
</gene>
<comment type="caution">
    <text evidence="2">The sequence shown here is derived from an EMBL/GenBank/DDBJ whole genome shotgun (WGS) entry which is preliminary data.</text>
</comment>
<evidence type="ECO:0000313" key="2">
    <source>
        <dbReference type="EMBL" id="EZG45902.1"/>
    </source>
</evidence>
<dbReference type="RefSeq" id="XP_011132428.1">
    <property type="nucleotide sequence ID" value="XM_011134126.1"/>
</dbReference>
<dbReference type="EMBL" id="AFNH02001008">
    <property type="protein sequence ID" value="EZG45902.1"/>
    <property type="molecule type" value="Genomic_DNA"/>
</dbReference>
<reference evidence="2" key="1">
    <citation type="submission" date="2013-12" db="EMBL/GenBank/DDBJ databases">
        <authorList>
            <person name="Omoto C.K."/>
            <person name="Sibley D."/>
            <person name="Venepally P."/>
            <person name="Hadjithomas M."/>
            <person name="Karamycheva S."/>
            <person name="Brunk B."/>
            <person name="Roos D."/>
            <person name="Caler E."/>
            <person name="Lorenzi H."/>
        </authorList>
    </citation>
    <scope>NUCLEOTIDE SEQUENCE</scope>
</reference>